<dbReference type="InterPro" id="IPR000432">
    <property type="entry name" value="DNA_mismatch_repair_MutS_C"/>
</dbReference>
<evidence type="ECO:0000256" key="2">
    <source>
        <dbReference type="ARBA" id="ARBA00022840"/>
    </source>
</evidence>
<dbReference type="GO" id="GO:0030983">
    <property type="term" value="F:mismatched DNA binding"/>
    <property type="evidence" value="ECO:0007669"/>
    <property type="project" value="InterPro"/>
</dbReference>
<comment type="function">
    <text evidence="4">Has ATPase and non-specific DNA-binding activities.</text>
</comment>
<dbReference type="PIRSF" id="PIRSF029254">
    <property type="entry name" value="MutS_C_archaeal"/>
    <property type="match status" value="1"/>
</dbReference>
<proteinExistence type="inferred from homology"/>
<keyword evidence="4" id="KW-0378">Hydrolase</keyword>
<comment type="similarity">
    <text evidence="4">Belongs to the DNA mismatch repair MutS family. Archaeal Muts2 subfamily.</text>
</comment>
<feature type="binding site" evidence="4">
    <location>
        <begin position="494"/>
        <end position="501"/>
    </location>
    <ligand>
        <name>ATP</name>
        <dbReference type="ChEBI" id="CHEBI:30616"/>
    </ligand>
</feature>
<comment type="cofactor">
    <cofactor evidence="4">
        <name>a divalent metal cation</name>
        <dbReference type="ChEBI" id="CHEBI:60240"/>
    </cofactor>
</comment>
<dbReference type="EMBL" id="CP058579">
    <property type="protein sequence ID" value="QLG60860.1"/>
    <property type="molecule type" value="Genomic_DNA"/>
</dbReference>
<evidence type="ECO:0000313" key="6">
    <source>
        <dbReference type="EMBL" id="QLG60860.1"/>
    </source>
</evidence>
<organism evidence="6 7">
    <name type="scientific">Halorarum salinum</name>
    <dbReference type="NCBI Taxonomy" id="2743089"/>
    <lineage>
        <taxon>Archaea</taxon>
        <taxon>Methanobacteriati</taxon>
        <taxon>Methanobacteriota</taxon>
        <taxon>Stenosarchaea group</taxon>
        <taxon>Halobacteria</taxon>
        <taxon>Halobacteriales</taxon>
        <taxon>Haloferacaceae</taxon>
        <taxon>Halorarum</taxon>
    </lineage>
</organism>
<name>A0A7D5QAC9_9EURY</name>
<dbReference type="GO" id="GO:0005524">
    <property type="term" value="F:ATP binding"/>
    <property type="evidence" value="ECO:0007669"/>
    <property type="project" value="UniProtKB-UniRule"/>
</dbReference>
<sequence>MEFTSIPGVGEKTADALAALDDPEAALRAGDVAALARAPGLTEGRAAAVAQGAIRRRHDDPGGWTATDRADEVYADALGLLQERAVTDYARKRLRTLYPSPVGSRIEEVREWAAEAVERDPDPDVLDALSGVEPLSEPRGLRIRERALATADAERFAEAEAAFPELSVEVVEDARDLAELARSYSTVIALDERFAGIDVEGDVRVVPDPEDDVEEVAPERLLSFFAENRGRLEAAAAVHEAADVDPACDPDALRDALSRLDGDGTVAGDDELARLSNAVDDLDAAASTACSVANDHLRDAIREQDVTIEGQDFLSLVEQGARVDKLLSRELADEYDEALARAREHFVDALGLDSGETEFAERIFAADPTFPVEHNEEPLARLRTELKTARDRRASRLKADLAADLAALRADADDLVRDALELDVELAVSRFAREFDCTMPEFVGGPAVGDGDADADSASGGFAVGAGRSPLLDVEFTDVDPVDYDVSGVTLLSGVNSGGKTSTLDLVALVVTLAHMGLPVPADSVRLQRFSELHYYAKSQGTLDAGAFESTLRDFGDLVEGATGRLVLVDELESITEPGASAKIIAGILEALDGQGATAVFVSHLAREIRAAADFDVAVDGIEAVGLEDGELVVNRSPRKDHLARSTPELIVEKLAGDARSDGSAEFYEGLLEKF</sequence>
<dbReference type="InterPro" id="IPR027417">
    <property type="entry name" value="P-loop_NTPase"/>
</dbReference>
<dbReference type="PANTHER" id="PTHR11361:SF125">
    <property type="entry name" value="DNA-BINDING PROTEIN MUTS2"/>
    <property type="match status" value="1"/>
</dbReference>
<dbReference type="GeneID" id="56036493"/>
<evidence type="ECO:0000256" key="3">
    <source>
        <dbReference type="ARBA" id="ARBA00023125"/>
    </source>
</evidence>
<dbReference type="HAMAP" id="MF_00971">
    <property type="entry name" value="MutS2_archaea"/>
    <property type="match status" value="1"/>
</dbReference>
<dbReference type="GO" id="GO:0140664">
    <property type="term" value="F:ATP-dependent DNA damage sensor activity"/>
    <property type="evidence" value="ECO:0007669"/>
    <property type="project" value="InterPro"/>
</dbReference>
<accession>A0A7D5QAC9</accession>
<keyword evidence="1 4" id="KW-0547">Nucleotide-binding</keyword>
<gene>
    <name evidence="4" type="primary">mutS2</name>
    <name evidence="6" type="ORF">HUG12_03500</name>
</gene>
<keyword evidence="2 4" id="KW-0067">ATP-binding</keyword>
<evidence type="ECO:0000256" key="1">
    <source>
        <dbReference type="ARBA" id="ARBA00022741"/>
    </source>
</evidence>
<keyword evidence="6" id="KW-0255">Endonuclease</keyword>
<dbReference type="Gene3D" id="3.40.50.300">
    <property type="entry name" value="P-loop containing nucleotide triphosphate hydrolases"/>
    <property type="match status" value="1"/>
</dbReference>
<dbReference type="SUPFAM" id="SSF52540">
    <property type="entry name" value="P-loop containing nucleoside triphosphate hydrolases"/>
    <property type="match status" value="1"/>
</dbReference>
<dbReference type="GO" id="GO:0006298">
    <property type="term" value="P:mismatch repair"/>
    <property type="evidence" value="ECO:0007669"/>
    <property type="project" value="InterPro"/>
</dbReference>
<protein>
    <recommendedName>
        <fullName evidence="4">DNA-binding protein MutS2</fullName>
    </recommendedName>
</protein>
<dbReference type="InterPro" id="IPR012401">
    <property type="entry name" value="DNA-bd_MutS2_arc"/>
</dbReference>
<dbReference type="GO" id="GO:0016787">
    <property type="term" value="F:hydrolase activity"/>
    <property type="evidence" value="ECO:0007669"/>
    <property type="project" value="UniProtKB-KW"/>
</dbReference>
<dbReference type="InterPro" id="IPR045076">
    <property type="entry name" value="MutS"/>
</dbReference>
<dbReference type="Proteomes" id="UP000509626">
    <property type="component" value="Chromosome"/>
</dbReference>
<feature type="domain" description="DNA mismatch repair proteins mutS family" evidence="5">
    <location>
        <begin position="487"/>
        <end position="664"/>
    </location>
</feature>
<evidence type="ECO:0000313" key="7">
    <source>
        <dbReference type="Proteomes" id="UP000509626"/>
    </source>
</evidence>
<evidence type="ECO:0000259" key="5">
    <source>
        <dbReference type="SMART" id="SM00534"/>
    </source>
</evidence>
<keyword evidence="7" id="KW-1185">Reference proteome</keyword>
<keyword evidence="3 4" id="KW-0238">DNA-binding</keyword>
<evidence type="ECO:0000256" key="4">
    <source>
        <dbReference type="HAMAP-Rule" id="MF_00971"/>
    </source>
</evidence>
<dbReference type="GO" id="GO:0004519">
    <property type="term" value="F:endonuclease activity"/>
    <property type="evidence" value="ECO:0007669"/>
    <property type="project" value="UniProtKB-KW"/>
</dbReference>
<dbReference type="KEGG" id="halu:HUG12_03500"/>
<dbReference type="RefSeq" id="WP_179267446.1">
    <property type="nucleotide sequence ID" value="NZ_CP058579.1"/>
</dbReference>
<dbReference type="OrthoDB" id="15514at2157"/>
<dbReference type="AlphaFoldDB" id="A0A7D5QAC9"/>
<dbReference type="PANTHER" id="PTHR11361">
    <property type="entry name" value="DNA MISMATCH REPAIR PROTEIN MUTS FAMILY MEMBER"/>
    <property type="match status" value="1"/>
</dbReference>
<keyword evidence="6" id="KW-0540">Nuclease</keyword>
<dbReference type="SMART" id="SM00534">
    <property type="entry name" value="MUTSac"/>
    <property type="match status" value="1"/>
</dbReference>
<reference evidence="6 7" key="1">
    <citation type="submission" date="2020-06" db="EMBL/GenBank/DDBJ databases">
        <title>NJ-3-1, isolated from saline soil.</title>
        <authorList>
            <person name="Cui H.L."/>
            <person name="Shi X."/>
        </authorList>
    </citation>
    <scope>NUCLEOTIDE SEQUENCE [LARGE SCALE GENOMIC DNA]</scope>
    <source>
        <strain evidence="6 7">NJ-3-1</strain>
    </source>
</reference>